<evidence type="ECO:0000259" key="1">
    <source>
        <dbReference type="PROSITE" id="PS51186"/>
    </source>
</evidence>
<organism evidence="2 3">
    <name type="scientific">Eimeria maxima</name>
    <name type="common">Coccidian parasite</name>
    <dbReference type="NCBI Taxonomy" id="5804"/>
    <lineage>
        <taxon>Eukaryota</taxon>
        <taxon>Sar</taxon>
        <taxon>Alveolata</taxon>
        <taxon>Apicomplexa</taxon>
        <taxon>Conoidasida</taxon>
        <taxon>Coccidia</taxon>
        <taxon>Eucoccidiorida</taxon>
        <taxon>Eimeriorina</taxon>
        <taxon>Eimeriidae</taxon>
        <taxon>Eimeria</taxon>
    </lineage>
</organism>
<dbReference type="OrthoDB" id="2020436at2759"/>
<dbReference type="InterPro" id="IPR000182">
    <property type="entry name" value="GNAT_dom"/>
</dbReference>
<dbReference type="VEuPathDB" id="ToxoDB:EMWEY_00001020"/>
<dbReference type="InterPro" id="IPR016181">
    <property type="entry name" value="Acyl_CoA_acyltransferase"/>
</dbReference>
<dbReference type="Proteomes" id="UP000030763">
    <property type="component" value="Unassembled WGS sequence"/>
</dbReference>
<name>U6MHP4_EIMMA</name>
<proteinExistence type="predicted"/>
<dbReference type="SUPFAM" id="SSF55729">
    <property type="entry name" value="Acyl-CoA N-acyltransferases (Nat)"/>
    <property type="match status" value="1"/>
</dbReference>
<protein>
    <submittedName>
        <fullName evidence="2">Pantoate--beta-alanine ligase, putative</fullName>
    </submittedName>
</protein>
<dbReference type="PROSITE" id="PS51186">
    <property type="entry name" value="GNAT"/>
    <property type="match status" value="1"/>
</dbReference>
<dbReference type="RefSeq" id="XP_013337815.1">
    <property type="nucleotide sequence ID" value="XM_013482361.1"/>
</dbReference>
<dbReference type="CDD" id="cd04301">
    <property type="entry name" value="NAT_SF"/>
    <property type="match status" value="1"/>
</dbReference>
<keyword evidence="2" id="KW-0436">Ligase</keyword>
<evidence type="ECO:0000313" key="2">
    <source>
        <dbReference type="EMBL" id="CDJ61165.1"/>
    </source>
</evidence>
<dbReference type="AlphaFoldDB" id="U6MHP4"/>
<dbReference type="Pfam" id="PF13673">
    <property type="entry name" value="Acetyltransf_10"/>
    <property type="match status" value="1"/>
</dbReference>
<feature type="domain" description="N-acetyltransferase" evidence="1">
    <location>
        <begin position="130"/>
        <end position="281"/>
    </location>
</feature>
<dbReference type="GeneID" id="25334088"/>
<evidence type="ECO:0000313" key="3">
    <source>
        <dbReference type="Proteomes" id="UP000030763"/>
    </source>
</evidence>
<dbReference type="GO" id="GO:0016747">
    <property type="term" value="F:acyltransferase activity, transferring groups other than amino-acyl groups"/>
    <property type="evidence" value="ECO:0007669"/>
    <property type="project" value="InterPro"/>
</dbReference>
<accession>U6MHP4</accession>
<reference evidence="2" key="1">
    <citation type="submission" date="2013-10" db="EMBL/GenBank/DDBJ databases">
        <title>Genomic analysis of the causative agents of coccidiosis in chickens.</title>
        <authorList>
            <person name="Reid A.J."/>
            <person name="Blake D."/>
            <person name="Billington K."/>
            <person name="Browne H."/>
            <person name="Dunn M."/>
            <person name="Hung S."/>
            <person name="Kawahara F."/>
            <person name="Miranda-Saavedra D."/>
            <person name="Mourier T."/>
            <person name="Nagra H."/>
            <person name="Otto T.D."/>
            <person name="Rawlings N."/>
            <person name="Sanchez A."/>
            <person name="Sanders M."/>
            <person name="Subramaniam C."/>
            <person name="Tay Y."/>
            <person name="Dear P."/>
            <person name="Doerig C."/>
            <person name="Gruber A."/>
            <person name="Parkinson J."/>
            <person name="Shirley M."/>
            <person name="Wan K.L."/>
            <person name="Berriman M."/>
            <person name="Tomley F."/>
            <person name="Pain A."/>
        </authorList>
    </citation>
    <scope>NUCLEOTIDE SEQUENCE [LARGE SCALE GENOMIC DNA]</scope>
    <source>
        <strain evidence="2">Weybridge</strain>
    </source>
</reference>
<reference evidence="2" key="2">
    <citation type="submission" date="2013-10" db="EMBL/GenBank/DDBJ databases">
        <authorList>
            <person name="Aslett M."/>
        </authorList>
    </citation>
    <scope>NUCLEOTIDE SEQUENCE [LARGE SCALE GENOMIC DNA]</scope>
    <source>
        <strain evidence="2">Weybridge</strain>
    </source>
</reference>
<dbReference type="EMBL" id="HG722022">
    <property type="protein sequence ID" value="CDJ61165.1"/>
    <property type="molecule type" value="Genomic_DNA"/>
</dbReference>
<gene>
    <name evidence="2" type="ORF">EMWEY_00001020</name>
</gene>
<dbReference type="GO" id="GO:0016874">
    <property type="term" value="F:ligase activity"/>
    <property type="evidence" value="ECO:0007669"/>
    <property type="project" value="UniProtKB-KW"/>
</dbReference>
<dbReference type="Gene3D" id="3.40.630.30">
    <property type="match status" value="1"/>
</dbReference>
<keyword evidence="3" id="KW-1185">Reference proteome</keyword>
<sequence length="301" mass="34308">MVRIMLHLWDMSQRERRLRIYWLILVMLRTWKLYTIQDAEMSLHWKQQQQQQQQEYGDLLPYTPNSPEAVPDPAAPVLPLHAAPCVVMLRSLSLRLLQRAPPPTPAATTAAAGEWKETVQQLEQLEMSDAAICCLTAAEREAIWPWASEEAAAHRYMLLLQSLPLPMLPQQQQQQQQAVPSSRLIGYLAYKQHNENSSIKITRLFVDPKERRKGVAEAFFSACMLTMHNQQKQQQQQQVTCVVPLLACKFLESLGFKQIQTERGPHLSNGSHATPYKGSLRVPTVALSLDLAAFAQRLLRP</sequence>